<name>A0A914UJP6_9BILA</name>
<organism evidence="1 2">
    <name type="scientific">Plectus sambesii</name>
    <dbReference type="NCBI Taxonomy" id="2011161"/>
    <lineage>
        <taxon>Eukaryota</taxon>
        <taxon>Metazoa</taxon>
        <taxon>Ecdysozoa</taxon>
        <taxon>Nematoda</taxon>
        <taxon>Chromadorea</taxon>
        <taxon>Plectida</taxon>
        <taxon>Plectina</taxon>
        <taxon>Plectoidea</taxon>
        <taxon>Plectidae</taxon>
        <taxon>Plectus</taxon>
    </lineage>
</organism>
<dbReference type="Proteomes" id="UP000887566">
    <property type="component" value="Unplaced"/>
</dbReference>
<sequence length="73" mass="8184">MLAARIAMVHFGCQVVPPSFSTNANAPGRLFEALYPRLDGPMDTRHFVEEVKESSSLFDISLTCTHADQFKHF</sequence>
<reference evidence="2" key="1">
    <citation type="submission" date="2022-11" db="UniProtKB">
        <authorList>
            <consortium name="WormBaseParasite"/>
        </authorList>
    </citation>
    <scope>IDENTIFICATION</scope>
</reference>
<protein>
    <submittedName>
        <fullName evidence="2">Uncharacterized protein</fullName>
    </submittedName>
</protein>
<proteinExistence type="predicted"/>
<dbReference type="AlphaFoldDB" id="A0A914UJP6"/>
<dbReference type="WBParaSite" id="PSAMB.scaffold1052size36665.g10585.t1">
    <property type="protein sequence ID" value="PSAMB.scaffold1052size36665.g10585.t1"/>
    <property type="gene ID" value="PSAMB.scaffold1052size36665.g10585"/>
</dbReference>
<evidence type="ECO:0000313" key="2">
    <source>
        <dbReference type="WBParaSite" id="PSAMB.scaffold1052size36665.g10585.t1"/>
    </source>
</evidence>
<keyword evidence="1" id="KW-1185">Reference proteome</keyword>
<accession>A0A914UJP6</accession>
<evidence type="ECO:0000313" key="1">
    <source>
        <dbReference type="Proteomes" id="UP000887566"/>
    </source>
</evidence>